<evidence type="ECO:0000313" key="3">
    <source>
        <dbReference type="Proteomes" id="UP000092634"/>
    </source>
</evidence>
<accession>A0A1E8PJP0</accession>
<proteinExistence type="predicted"/>
<protein>
    <submittedName>
        <fullName evidence="2">Uncharacterized protein</fullName>
    </submittedName>
</protein>
<feature type="transmembrane region" description="Helical" evidence="1">
    <location>
        <begin position="6"/>
        <end position="29"/>
    </location>
</feature>
<keyword evidence="1" id="KW-0472">Membrane</keyword>
<name>A0A1E8PJP0_9BURK</name>
<reference evidence="2 3" key="1">
    <citation type="submission" date="2016-10" db="EMBL/GenBank/DDBJ databases">
        <title>Updated version of Genome Assembly of Janthinobacterium lividum ERGS5:01.</title>
        <authorList>
            <person name="Kumar R."/>
            <person name="Acharya V."/>
            <person name="Singh D."/>
        </authorList>
    </citation>
    <scope>NUCLEOTIDE SEQUENCE [LARGE SCALE GENOMIC DNA]</scope>
    <source>
        <strain evidence="2 3">ERGS5:01</strain>
    </source>
</reference>
<dbReference type="EMBL" id="MAQB02000014">
    <property type="protein sequence ID" value="OFJ46425.1"/>
    <property type="molecule type" value="Genomic_DNA"/>
</dbReference>
<comment type="caution">
    <text evidence="2">The sequence shown here is derived from an EMBL/GenBank/DDBJ whole genome shotgun (WGS) entry which is preliminary data.</text>
</comment>
<gene>
    <name evidence="2" type="ORF">BA896_021985</name>
</gene>
<dbReference type="AlphaFoldDB" id="A0A1E8PJP0"/>
<evidence type="ECO:0000313" key="2">
    <source>
        <dbReference type="EMBL" id="OFJ46425.1"/>
    </source>
</evidence>
<dbReference type="Proteomes" id="UP000092634">
    <property type="component" value="Unassembled WGS sequence"/>
</dbReference>
<evidence type="ECO:0000256" key="1">
    <source>
        <dbReference type="SAM" id="Phobius"/>
    </source>
</evidence>
<keyword evidence="1" id="KW-1133">Transmembrane helix</keyword>
<sequence>MNFQIELWHIVTLIITLTGAFWTLISLIVRQFDKGLDKRFDVIDVARTESDKTAKERFDRIEESQRTQERDLLLLKAELPERYVRREDAIRSEMTLHAKFDGLASRIDMFLRATQ</sequence>
<organism evidence="2 3">
    <name type="scientific">Janthinobacterium lividum</name>
    <dbReference type="NCBI Taxonomy" id="29581"/>
    <lineage>
        <taxon>Bacteria</taxon>
        <taxon>Pseudomonadati</taxon>
        <taxon>Pseudomonadota</taxon>
        <taxon>Betaproteobacteria</taxon>
        <taxon>Burkholderiales</taxon>
        <taxon>Oxalobacteraceae</taxon>
        <taxon>Janthinobacterium</taxon>
    </lineage>
</organism>
<keyword evidence="1" id="KW-0812">Transmembrane</keyword>